<dbReference type="PANTHER" id="PTHR31833:SF2">
    <property type="entry name" value="UPF0690 PROTEIN C1ORF52"/>
    <property type="match status" value="1"/>
</dbReference>
<dbReference type="AlphaFoldDB" id="A0ABD3HKX8"/>
<keyword evidence="3" id="KW-1185">Reference proteome</keyword>
<dbReference type="Proteomes" id="UP001633002">
    <property type="component" value="Unassembled WGS sequence"/>
</dbReference>
<evidence type="ECO:0000313" key="3">
    <source>
        <dbReference type="Proteomes" id="UP001633002"/>
    </source>
</evidence>
<dbReference type="PANTHER" id="PTHR31833">
    <property type="entry name" value="UPF0690 PROTEIN C1ORF52"/>
    <property type="match status" value="1"/>
</dbReference>
<accession>A0ABD3HKX8</accession>
<evidence type="ECO:0000256" key="1">
    <source>
        <dbReference type="SAM" id="MobiDB-lite"/>
    </source>
</evidence>
<sequence length="204" mass="22645">MAWRAMDPLSAISDDSSDEEEDSEAEEENEEGTNSGDEKKEEKKKRSAISDAASVKTEAKTDVKTGSKVGKKPELDFEALSRHGYSGGPSIMHVPAPKDQVDPNWSWSNGKRKSGDAAEETPEERALTREIVTESADKMAAQAIAEANFMKKQKRDAAAEQRALSFSQKEKRKRDLGQATRAKNYVEEEKRLLRDQGVYSGFDT</sequence>
<evidence type="ECO:0000313" key="2">
    <source>
        <dbReference type="EMBL" id="KAL3690755.1"/>
    </source>
</evidence>
<protein>
    <submittedName>
        <fullName evidence="2">Uncharacterized protein</fullName>
    </submittedName>
</protein>
<gene>
    <name evidence="2" type="ORF">R1sor_004406</name>
</gene>
<reference evidence="2 3" key="1">
    <citation type="submission" date="2024-09" db="EMBL/GenBank/DDBJ databases">
        <title>Chromosome-scale assembly of Riccia sorocarpa.</title>
        <authorList>
            <person name="Paukszto L."/>
        </authorList>
    </citation>
    <scope>NUCLEOTIDE SEQUENCE [LARGE SCALE GENOMIC DNA]</scope>
    <source>
        <strain evidence="2">LP-2024</strain>
        <tissue evidence="2">Aerial parts of the thallus</tissue>
    </source>
</reference>
<feature type="region of interest" description="Disordered" evidence="1">
    <location>
        <begin position="154"/>
        <end position="184"/>
    </location>
</feature>
<feature type="compositionally biased region" description="Acidic residues" evidence="1">
    <location>
        <begin position="15"/>
        <end position="31"/>
    </location>
</feature>
<proteinExistence type="predicted"/>
<organism evidence="2 3">
    <name type="scientific">Riccia sorocarpa</name>
    <dbReference type="NCBI Taxonomy" id="122646"/>
    <lineage>
        <taxon>Eukaryota</taxon>
        <taxon>Viridiplantae</taxon>
        <taxon>Streptophyta</taxon>
        <taxon>Embryophyta</taxon>
        <taxon>Marchantiophyta</taxon>
        <taxon>Marchantiopsida</taxon>
        <taxon>Marchantiidae</taxon>
        <taxon>Marchantiales</taxon>
        <taxon>Ricciaceae</taxon>
        <taxon>Riccia</taxon>
    </lineage>
</organism>
<feature type="compositionally biased region" description="Basic and acidic residues" evidence="1">
    <location>
        <begin position="57"/>
        <end position="81"/>
    </location>
</feature>
<name>A0ABD3HKX8_9MARC</name>
<comment type="caution">
    <text evidence="2">The sequence shown here is derived from an EMBL/GenBank/DDBJ whole genome shotgun (WGS) entry which is preliminary data.</text>
</comment>
<dbReference type="EMBL" id="JBJQOH010000003">
    <property type="protein sequence ID" value="KAL3690755.1"/>
    <property type="molecule type" value="Genomic_DNA"/>
</dbReference>
<feature type="region of interest" description="Disordered" evidence="1">
    <location>
        <begin position="1"/>
        <end position="125"/>
    </location>
</feature>